<dbReference type="Gene3D" id="3.30.470.20">
    <property type="entry name" value="ATP-grasp fold, B domain"/>
    <property type="match status" value="1"/>
</dbReference>
<dbReference type="EMBL" id="DSJL01000011">
    <property type="protein sequence ID" value="HEF65456.1"/>
    <property type="molecule type" value="Genomic_DNA"/>
</dbReference>
<dbReference type="Pfam" id="PF22626">
    <property type="entry name" value="LysX_preATP_grasp"/>
    <property type="match status" value="1"/>
</dbReference>
<dbReference type="GO" id="GO:0005524">
    <property type="term" value="F:ATP binding"/>
    <property type="evidence" value="ECO:0007669"/>
    <property type="project" value="InterPro"/>
</dbReference>
<dbReference type="GO" id="GO:0005737">
    <property type="term" value="C:cytoplasm"/>
    <property type="evidence" value="ECO:0007669"/>
    <property type="project" value="TreeGrafter"/>
</dbReference>
<dbReference type="GO" id="GO:0018169">
    <property type="term" value="F:ribosomal S6-glutamic acid ligase activity"/>
    <property type="evidence" value="ECO:0007669"/>
    <property type="project" value="TreeGrafter"/>
</dbReference>
<dbReference type="InterPro" id="IPR013815">
    <property type="entry name" value="ATP_grasp_subdomain_1"/>
</dbReference>
<evidence type="ECO:0000259" key="1">
    <source>
        <dbReference type="Pfam" id="PF22626"/>
    </source>
</evidence>
<dbReference type="InterPro" id="IPR054562">
    <property type="entry name" value="LysX/ArgX_preATP_grasp"/>
</dbReference>
<organism evidence="2">
    <name type="scientific">Thermomicrobium roseum</name>
    <dbReference type="NCBI Taxonomy" id="500"/>
    <lineage>
        <taxon>Bacteria</taxon>
        <taxon>Pseudomonadati</taxon>
        <taxon>Thermomicrobiota</taxon>
        <taxon>Thermomicrobia</taxon>
        <taxon>Thermomicrobiales</taxon>
        <taxon>Thermomicrobiaceae</taxon>
        <taxon>Thermomicrobium</taxon>
    </lineage>
</organism>
<dbReference type="SUPFAM" id="SSF52440">
    <property type="entry name" value="PreATP-grasp domain"/>
    <property type="match status" value="1"/>
</dbReference>
<accession>A0A7C1X0T0</accession>
<sequence>MTMATLALLAERLRVEERLLQQAFAAAGWEARLYDPNEIAIPLQDGKVELPAVALDREQATPESAALAALLAARGAVVVNRPATTRLLADRLAFLRHLVVAGIPTPPTIVAFGEAATFRAIASLGYPVYLKSLTVDPMMPIAFVEDPDAAEALVEHRRVLGEERAVLVQQAVAEPGAVRRMVVVGTELLAVLRGRGGDMPITLEERERWEPLASALVGRLGSGVYVLDVVERDGQPIVLSAENLLQFRELAEQGVPIAERIVAFVMEQVQQATPGTRE</sequence>
<comment type="caution">
    <text evidence="2">The sequence shown here is derived from an EMBL/GenBank/DDBJ whole genome shotgun (WGS) entry which is preliminary data.</text>
</comment>
<dbReference type="SUPFAM" id="SSF56059">
    <property type="entry name" value="Glutathione synthetase ATP-binding domain-like"/>
    <property type="match status" value="1"/>
</dbReference>
<dbReference type="AlphaFoldDB" id="A0A7C1X0T0"/>
<gene>
    <name evidence="2" type="ORF">ENP47_07650</name>
</gene>
<name>A0A7C1X0T0_THERO</name>
<dbReference type="PANTHER" id="PTHR21621:SF0">
    <property type="entry name" value="BETA-CITRYLGLUTAMATE SYNTHASE B-RELATED"/>
    <property type="match status" value="1"/>
</dbReference>
<feature type="domain" description="LysX/ArgX preATP-grasp" evidence="1">
    <location>
        <begin position="6"/>
        <end position="86"/>
    </location>
</feature>
<evidence type="ECO:0000313" key="2">
    <source>
        <dbReference type="EMBL" id="HEF65456.1"/>
    </source>
</evidence>
<proteinExistence type="predicted"/>
<reference evidence="2" key="1">
    <citation type="journal article" date="2020" name="mSystems">
        <title>Genome- and Community-Level Interaction Insights into Carbon Utilization and Element Cycling Functions of Hydrothermarchaeota in Hydrothermal Sediment.</title>
        <authorList>
            <person name="Zhou Z."/>
            <person name="Liu Y."/>
            <person name="Xu W."/>
            <person name="Pan J."/>
            <person name="Luo Z.H."/>
            <person name="Li M."/>
        </authorList>
    </citation>
    <scope>NUCLEOTIDE SEQUENCE [LARGE SCALE GENOMIC DNA]</scope>
    <source>
        <strain evidence="2">SpSt-222</strain>
    </source>
</reference>
<dbReference type="PANTHER" id="PTHR21621">
    <property type="entry name" value="RIBOSOMAL PROTEIN S6 MODIFICATION PROTEIN"/>
    <property type="match status" value="1"/>
</dbReference>
<dbReference type="InterPro" id="IPR016185">
    <property type="entry name" value="PreATP-grasp_dom_sf"/>
</dbReference>
<dbReference type="Gene3D" id="3.40.50.20">
    <property type="match status" value="1"/>
</dbReference>
<protein>
    <recommendedName>
        <fullName evidence="1">LysX/ArgX preATP-grasp domain-containing protein</fullName>
    </recommendedName>
</protein>
<dbReference type="Gene3D" id="3.30.1490.20">
    <property type="entry name" value="ATP-grasp fold, A domain"/>
    <property type="match status" value="1"/>
</dbReference>
<dbReference type="GO" id="GO:0009432">
    <property type="term" value="P:SOS response"/>
    <property type="evidence" value="ECO:0007669"/>
    <property type="project" value="TreeGrafter"/>
</dbReference>